<keyword evidence="4" id="KW-0720">Serine protease</keyword>
<evidence type="ECO:0000256" key="3">
    <source>
        <dbReference type="ARBA" id="ARBA00022801"/>
    </source>
</evidence>
<name>A0AA42H7E8_9HYPH</name>
<proteinExistence type="inferred from homology"/>
<dbReference type="InterPro" id="IPR029062">
    <property type="entry name" value="Class_I_gatase-like"/>
</dbReference>
<dbReference type="Gene3D" id="3.40.50.880">
    <property type="match status" value="1"/>
</dbReference>
<dbReference type="CDD" id="cd03129">
    <property type="entry name" value="GAT1_Peptidase_E_like"/>
    <property type="match status" value="1"/>
</dbReference>
<reference evidence="5" key="1">
    <citation type="submission" date="2022-09" db="EMBL/GenBank/DDBJ databases">
        <title>Intensive care unit water sources are persistently colonized with multi-drug resistant bacteria and are the site of extensive horizontal gene transfer of antibiotic resistance genes.</title>
        <authorList>
            <person name="Diorio-Toth L."/>
        </authorList>
    </citation>
    <scope>NUCLEOTIDE SEQUENCE</scope>
    <source>
        <strain evidence="5">GD04153</strain>
    </source>
</reference>
<dbReference type="PANTHER" id="PTHR20842">
    <property type="entry name" value="PROTEASE S51 ALPHA-ASPARTYL DIPEPTIDASE"/>
    <property type="match status" value="1"/>
</dbReference>
<evidence type="ECO:0000256" key="1">
    <source>
        <dbReference type="ARBA" id="ARBA00006534"/>
    </source>
</evidence>
<keyword evidence="3" id="KW-0378">Hydrolase</keyword>
<dbReference type="Pfam" id="PF03575">
    <property type="entry name" value="Peptidase_S51"/>
    <property type="match status" value="1"/>
</dbReference>
<keyword evidence="2" id="KW-0645">Protease</keyword>
<comment type="caution">
    <text evidence="5">The sequence shown here is derived from an EMBL/GenBank/DDBJ whole genome shotgun (WGS) entry which is preliminary data.</text>
</comment>
<evidence type="ECO:0000256" key="4">
    <source>
        <dbReference type="ARBA" id="ARBA00022825"/>
    </source>
</evidence>
<dbReference type="SUPFAM" id="SSF52317">
    <property type="entry name" value="Class I glutamine amidotransferase-like"/>
    <property type="match status" value="1"/>
</dbReference>
<evidence type="ECO:0000313" key="5">
    <source>
        <dbReference type="EMBL" id="MDH0126958.1"/>
    </source>
</evidence>
<accession>A0AA42H7E8</accession>
<dbReference type="GO" id="GO:0006508">
    <property type="term" value="P:proteolysis"/>
    <property type="evidence" value="ECO:0007669"/>
    <property type="project" value="UniProtKB-KW"/>
</dbReference>
<sequence>MINAVLYSDQIIPANEKVDLRLVELMKGRGSRIGYVPSGPEPDFRFYKERQSYYGRLHLNLDVFYDLDREHSNTETNTLLACDAIHLSGGNTAAFLSRIRRSGMLKKLQDWANNGGLLIGTSAGAILMTPTIAVDALFSARRPEDVDEGAALNLVPFEFFPHLHEKQSYLPDLITYSTHNSRPIIACPDGDGIVITDGVAECVGDLLWLSKGSVSHLEGRRFQCCMPFDPA</sequence>
<organism evidence="5 6">
    <name type="scientific">Brucella intermedia GD04153</name>
    <dbReference type="NCBI Taxonomy" id="2975438"/>
    <lineage>
        <taxon>Bacteria</taxon>
        <taxon>Pseudomonadati</taxon>
        <taxon>Pseudomonadota</taxon>
        <taxon>Alphaproteobacteria</taxon>
        <taxon>Hyphomicrobiales</taxon>
        <taxon>Brucellaceae</taxon>
        <taxon>Brucella/Ochrobactrum group</taxon>
        <taxon>Brucella</taxon>
    </lineage>
</organism>
<dbReference type="AlphaFoldDB" id="A0AA42H7E8"/>
<dbReference type="EMBL" id="JAODYY010000020">
    <property type="protein sequence ID" value="MDH0126958.1"/>
    <property type="molecule type" value="Genomic_DNA"/>
</dbReference>
<dbReference type="InterPro" id="IPR005320">
    <property type="entry name" value="Peptidase_S51"/>
</dbReference>
<protein>
    <submittedName>
        <fullName evidence="5">Type 1 glutamine amidotransferase-like domain-containing protein</fullName>
    </submittedName>
</protein>
<gene>
    <name evidence="5" type="ORF">N7376_23595</name>
</gene>
<evidence type="ECO:0000313" key="6">
    <source>
        <dbReference type="Proteomes" id="UP001158087"/>
    </source>
</evidence>
<comment type="similarity">
    <text evidence="1">Belongs to the peptidase S51 family.</text>
</comment>
<evidence type="ECO:0000256" key="2">
    <source>
        <dbReference type="ARBA" id="ARBA00022670"/>
    </source>
</evidence>
<dbReference type="GO" id="GO:0008236">
    <property type="term" value="F:serine-type peptidase activity"/>
    <property type="evidence" value="ECO:0007669"/>
    <property type="project" value="UniProtKB-KW"/>
</dbReference>
<dbReference type="PANTHER" id="PTHR20842:SF0">
    <property type="entry name" value="ALPHA-ASPARTYL DIPEPTIDASE"/>
    <property type="match status" value="1"/>
</dbReference>
<keyword evidence="5" id="KW-0315">Glutamine amidotransferase</keyword>
<dbReference type="Proteomes" id="UP001158087">
    <property type="component" value="Unassembled WGS sequence"/>
</dbReference>